<evidence type="ECO:0000256" key="1">
    <source>
        <dbReference type="ARBA" id="ARBA00022598"/>
    </source>
</evidence>
<dbReference type="EMBL" id="DVJQ01000065">
    <property type="protein sequence ID" value="HIS74872.1"/>
    <property type="molecule type" value="Genomic_DNA"/>
</dbReference>
<evidence type="ECO:0000259" key="6">
    <source>
        <dbReference type="Pfam" id="PF08353"/>
    </source>
</evidence>
<dbReference type="GO" id="GO:0008270">
    <property type="term" value="F:zinc ion binding"/>
    <property type="evidence" value="ECO:0007669"/>
    <property type="project" value="UniProtKB-UniRule"/>
</dbReference>
<feature type="binding site" evidence="4">
    <location>
        <position position="229"/>
    </location>
    <ligand>
        <name>Zn(2+)</name>
        <dbReference type="ChEBI" id="CHEBI:29105"/>
    </ligand>
</feature>
<dbReference type="SUPFAM" id="SSF53623">
    <property type="entry name" value="MurD-like peptide ligases, catalytic domain"/>
    <property type="match status" value="1"/>
</dbReference>
<evidence type="ECO:0000256" key="3">
    <source>
        <dbReference type="ARBA" id="ARBA00022840"/>
    </source>
</evidence>
<keyword evidence="3 4" id="KW-0067">ATP-binding</keyword>
<dbReference type="Proteomes" id="UP000886865">
    <property type="component" value="Unassembled WGS sequence"/>
</dbReference>
<dbReference type="PROSITE" id="PS01011">
    <property type="entry name" value="FOLYLPOLYGLU_SYNT_1"/>
    <property type="match status" value="1"/>
</dbReference>
<reference evidence="7" key="1">
    <citation type="submission" date="2020-10" db="EMBL/GenBank/DDBJ databases">
        <authorList>
            <person name="Gilroy R."/>
        </authorList>
    </citation>
    <scope>NUCLEOTIDE SEQUENCE</scope>
    <source>
        <strain evidence="7">CHK152-2871</strain>
    </source>
</reference>
<sequence>MNFKQALDYTNKFYRLLRKMNTQGTSLPGKYLRKFYPNFLKESQNYVTSYKFAITGTNGKTTTAGLLAQILKEAQKSVIHNELGANMPNGIATAIALGLYNNFKEKGEESSVDNLVIESDEAYLREVFENIIFDYLLVTNLFRDQLDRYGELDITKKKIQEGIRINPDLKIILNADDPGLYEIEKNIKNDMLLPKKKRKVLYFGFEDVEFCDFDAQSNSPSEVIYCPVCKKPLKYTKRFYSQLGLWSCACRTKRPRPDVCANVKVFKNYSILNVRYEGKSIMYKLNLSGLYNAYNALGAIACAYMAQIDRKIIAAALDNYKPVFGRSQREVIQGKELKVHLIKNPTGACEVLRSLKNSKNTKLMIAINDKYADGRDVSWLWDVDFEILQKFDNKIYVTGTRADDMALRLKYAGVNLSHLVIENDIKKTFNFALKSVEPDEKLVILPTYTALLKLDKIIKSKL</sequence>
<protein>
    <recommendedName>
        <fullName evidence="4">Lipid II isoglutaminyl synthase (glutamine-hydrolyzing) subunit MurT</fullName>
        <ecNumber evidence="4">6.3.5.13</ecNumber>
    </recommendedName>
</protein>
<dbReference type="EC" id="6.3.5.13" evidence="4"/>
<feature type="domain" description="Lipid II isoglutaminyl synthase (glutamine-hydrolyzing) subunit MurT C-terminal" evidence="6">
    <location>
        <begin position="341"/>
        <end position="451"/>
    </location>
</feature>
<feature type="binding site" evidence="4">
    <location>
        <position position="226"/>
    </location>
    <ligand>
        <name>Zn(2+)</name>
        <dbReference type="ChEBI" id="CHEBI:29105"/>
    </ligand>
</feature>
<dbReference type="InterPro" id="IPR043703">
    <property type="entry name" value="Lipid_II_synth_MurT"/>
</dbReference>
<dbReference type="HAMAP" id="MF_02214">
    <property type="entry name" value="Lipid_II_synth_MurT"/>
    <property type="match status" value="1"/>
</dbReference>
<feature type="binding site" evidence="4">
    <location>
        <position position="250"/>
    </location>
    <ligand>
        <name>Zn(2+)</name>
        <dbReference type="ChEBI" id="CHEBI:29105"/>
    </ligand>
</feature>
<feature type="active site" evidence="4">
    <location>
        <position position="376"/>
    </location>
</feature>
<feature type="binding site" evidence="4">
    <location>
        <position position="248"/>
    </location>
    <ligand>
        <name>Zn(2+)</name>
        <dbReference type="ChEBI" id="CHEBI:29105"/>
    </ligand>
</feature>
<dbReference type="InterPro" id="IPR036565">
    <property type="entry name" value="Mur-like_cat_sf"/>
</dbReference>
<comment type="catalytic activity">
    <reaction evidence="4">
        <text>beta-D-GlcNAc-(1-&gt;4)-Mur2Ac(oyl-L-Ala-gamma-D-O-P-Glu-L-Lys-D-Ala-D-Ala)-di-trans,octa-cis-undecaprenyl diphosphate + NH4(+) = beta-D-GlcNAc-(1-&gt;4)-Mur2Ac(oyl-L-Ala-D-isoglutaminyl-L-Lys-D-Ala-D-Ala)-di-trans,octa-cis-undecaprenyl diphosphate + phosphate + H(+)</text>
        <dbReference type="Rhea" id="RHEA:57932"/>
        <dbReference type="ChEBI" id="CHEBI:15378"/>
        <dbReference type="ChEBI" id="CHEBI:28938"/>
        <dbReference type="ChEBI" id="CHEBI:43474"/>
        <dbReference type="ChEBI" id="CHEBI:62233"/>
        <dbReference type="ChEBI" id="CHEBI:143132"/>
    </reaction>
</comment>
<keyword evidence="4" id="KW-0573">Peptidoglycan synthesis</keyword>
<keyword evidence="4" id="KW-0862">Zinc</keyword>
<dbReference type="GO" id="GO:0140282">
    <property type="term" value="F:carbon-nitrogen ligase activity on lipid II"/>
    <property type="evidence" value="ECO:0007669"/>
    <property type="project" value="UniProtKB-UniRule"/>
</dbReference>
<comment type="function">
    <text evidence="4">The lipid II isoglutaminyl synthase complex catalyzes the formation of alpha-D-isoglutamine in the cell wall lipid II stem peptide. The MurT subunit catalyzes the ATP-dependent amidation of D-glutamate residue of lipid II, converting it to an isoglutamine residue.</text>
</comment>
<comment type="catalytic activity">
    <reaction evidence="4">
        <text>beta-D-GlcNAc-(1-&gt;4)-Mur2Ac(oyl-L-Ala-gamma-D-Glu-L-Lys-D-Ala-D-Ala)-di-trans,octa-cis-undecaprenyl diphosphate + L-glutamine + ATP + H2O = beta-D-GlcNAc-(1-&gt;4)-Mur2Ac(oyl-L-Ala-D-isoglutaminyl-L-Lys-D-Ala-D-Ala)-di-trans,octa-cis-undecaprenyl diphosphate + L-glutamate + ADP + phosphate + H(+)</text>
        <dbReference type="Rhea" id="RHEA:57928"/>
        <dbReference type="ChEBI" id="CHEBI:15377"/>
        <dbReference type="ChEBI" id="CHEBI:15378"/>
        <dbReference type="ChEBI" id="CHEBI:29985"/>
        <dbReference type="ChEBI" id="CHEBI:30616"/>
        <dbReference type="ChEBI" id="CHEBI:43474"/>
        <dbReference type="ChEBI" id="CHEBI:58359"/>
        <dbReference type="ChEBI" id="CHEBI:60033"/>
        <dbReference type="ChEBI" id="CHEBI:62233"/>
        <dbReference type="ChEBI" id="CHEBI:456216"/>
        <dbReference type="EC" id="6.3.5.13"/>
    </reaction>
</comment>
<dbReference type="GO" id="GO:0004326">
    <property type="term" value="F:tetrahydrofolylpolyglutamate synthase activity"/>
    <property type="evidence" value="ECO:0007669"/>
    <property type="project" value="InterPro"/>
</dbReference>
<keyword evidence="2 4" id="KW-0547">Nucleotide-binding</keyword>
<dbReference type="GO" id="GO:0005524">
    <property type="term" value="F:ATP binding"/>
    <property type="evidence" value="ECO:0007669"/>
    <property type="project" value="UniProtKB-UniRule"/>
</dbReference>
<dbReference type="Pfam" id="PF08353">
    <property type="entry name" value="MurT_C"/>
    <property type="match status" value="1"/>
</dbReference>
<dbReference type="PANTHER" id="PTHR23135">
    <property type="entry name" value="MUR LIGASE FAMILY MEMBER"/>
    <property type="match status" value="1"/>
</dbReference>
<dbReference type="GO" id="GO:0071555">
    <property type="term" value="P:cell wall organization"/>
    <property type="evidence" value="ECO:0007669"/>
    <property type="project" value="UniProtKB-KW"/>
</dbReference>
<name>A0A9D1JYM9_9BACT</name>
<feature type="domain" description="Mur ligase central" evidence="5">
    <location>
        <begin position="54"/>
        <end position="190"/>
    </location>
</feature>
<dbReference type="Pfam" id="PF08245">
    <property type="entry name" value="Mur_ligase_M"/>
    <property type="match status" value="1"/>
</dbReference>
<comment type="subunit">
    <text evidence="4">Forms a heterodimer with GatD.</text>
</comment>
<dbReference type="InterPro" id="IPR018109">
    <property type="entry name" value="Folylpolyglutamate_synth_CS"/>
</dbReference>
<keyword evidence="4" id="KW-0133">Cell shape</keyword>
<dbReference type="InterPro" id="IPR013564">
    <property type="entry name" value="MurT_C"/>
</dbReference>
<keyword evidence="4" id="KW-0479">Metal-binding</keyword>
<comment type="pathway">
    <text evidence="4">Cell wall biogenesis; peptidoglycan biosynthesis.</text>
</comment>
<gene>
    <name evidence="4" type="primary">murT</name>
    <name evidence="7" type="ORF">IAA86_07615</name>
</gene>
<dbReference type="InterPro" id="IPR013221">
    <property type="entry name" value="Mur_ligase_cen"/>
</dbReference>
<comment type="catalytic activity">
    <reaction evidence="4">
        <text>beta-D-GlcNAc-(1-&gt;4)-Mur2Ac(oyl-L-Ala-gamma-D-Glu-L-Lys-D-Ala-D-Ala)-di-trans,octa-cis-undecaprenyl diphosphate + ATP = beta-D-GlcNAc-(1-&gt;4)-Mur2Ac(oyl-L-Ala-gamma-D-O-P-Glu-L-Lys-D-Ala-D-Ala)-di-trans,octa-cis-undecaprenyl diphosphate + ADP</text>
        <dbReference type="Rhea" id="RHEA:59488"/>
        <dbReference type="ChEBI" id="CHEBI:30616"/>
        <dbReference type="ChEBI" id="CHEBI:60033"/>
        <dbReference type="ChEBI" id="CHEBI:143132"/>
        <dbReference type="ChEBI" id="CHEBI:456216"/>
    </reaction>
</comment>
<dbReference type="Gene3D" id="3.40.1190.10">
    <property type="entry name" value="Mur-like, catalytic domain"/>
    <property type="match status" value="1"/>
</dbReference>
<keyword evidence="4" id="KW-0961">Cell wall biogenesis/degradation</keyword>
<organism evidence="7 8">
    <name type="scientific">Candidatus Galligastranaerophilus intestinavium</name>
    <dbReference type="NCBI Taxonomy" id="2840836"/>
    <lineage>
        <taxon>Bacteria</taxon>
        <taxon>Candidatus Galligastranaerophilus</taxon>
    </lineage>
</organism>
<dbReference type="PANTHER" id="PTHR23135:SF7">
    <property type="entry name" value="LIPID II ISOGLUTAMINYL SYNTHASE (GLUTAMINE-HYDROLYZING) SUBUNIT MURT"/>
    <property type="match status" value="1"/>
</dbReference>
<comment type="similarity">
    <text evidence="4">Belongs to the MurCDEF family. MurT subfamily.</text>
</comment>
<evidence type="ECO:0000256" key="2">
    <source>
        <dbReference type="ARBA" id="ARBA00022741"/>
    </source>
</evidence>
<evidence type="ECO:0000259" key="5">
    <source>
        <dbReference type="Pfam" id="PF08245"/>
    </source>
</evidence>
<proteinExistence type="inferred from homology"/>
<dbReference type="AlphaFoldDB" id="A0A9D1JYM9"/>
<evidence type="ECO:0000256" key="4">
    <source>
        <dbReference type="HAMAP-Rule" id="MF_02214"/>
    </source>
</evidence>
<reference evidence="7" key="2">
    <citation type="journal article" date="2021" name="PeerJ">
        <title>Extensive microbial diversity within the chicken gut microbiome revealed by metagenomics and culture.</title>
        <authorList>
            <person name="Gilroy R."/>
            <person name="Ravi A."/>
            <person name="Getino M."/>
            <person name="Pursley I."/>
            <person name="Horton D.L."/>
            <person name="Alikhan N.F."/>
            <person name="Baker D."/>
            <person name="Gharbi K."/>
            <person name="Hall N."/>
            <person name="Watson M."/>
            <person name="Adriaenssens E.M."/>
            <person name="Foster-Nyarko E."/>
            <person name="Jarju S."/>
            <person name="Secka A."/>
            <person name="Antonio M."/>
            <person name="Oren A."/>
            <person name="Chaudhuri R.R."/>
            <person name="La Ragione R."/>
            <person name="Hildebrand F."/>
            <person name="Pallen M.J."/>
        </authorList>
    </citation>
    <scope>NUCLEOTIDE SEQUENCE</scope>
    <source>
        <strain evidence="7">CHK152-2871</strain>
    </source>
</reference>
<accession>A0A9D1JYM9</accession>
<comment type="caution">
    <text evidence="7">The sequence shown here is derived from an EMBL/GenBank/DDBJ whole genome shotgun (WGS) entry which is preliminary data.</text>
</comment>
<evidence type="ECO:0000313" key="8">
    <source>
        <dbReference type="Proteomes" id="UP000886865"/>
    </source>
</evidence>
<keyword evidence="1 4" id="KW-0436">Ligase</keyword>
<dbReference type="GO" id="GO:0008360">
    <property type="term" value="P:regulation of cell shape"/>
    <property type="evidence" value="ECO:0007669"/>
    <property type="project" value="UniProtKB-KW"/>
</dbReference>
<evidence type="ECO:0000313" key="7">
    <source>
        <dbReference type="EMBL" id="HIS74872.1"/>
    </source>
</evidence>
<dbReference type="GO" id="GO:0009252">
    <property type="term" value="P:peptidoglycan biosynthetic process"/>
    <property type="evidence" value="ECO:0007669"/>
    <property type="project" value="UniProtKB-UniRule"/>
</dbReference>